<reference evidence="3" key="1">
    <citation type="journal article" date="2005" name="Nature">
        <title>The map-based sequence of the rice genome.</title>
        <authorList>
            <consortium name="International rice genome sequencing project (IRGSP)"/>
            <person name="Matsumoto T."/>
            <person name="Wu J."/>
            <person name="Kanamori H."/>
            <person name="Katayose Y."/>
            <person name="Fujisawa M."/>
            <person name="Namiki N."/>
            <person name="Mizuno H."/>
            <person name="Yamamoto K."/>
            <person name="Antonio B.A."/>
            <person name="Baba T."/>
            <person name="Sakata K."/>
            <person name="Nagamura Y."/>
            <person name="Aoki H."/>
            <person name="Arikawa K."/>
            <person name="Arita K."/>
            <person name="Bito T."/>
            <person name="Chiden Y."/>
            <person name="Fujitsuka N."/>
            <person name="Fukunaka R."/>
            <person name="Hamada M."/>
            <person name="Harada C."/>
            <person name="Hayashi A."/>
            <person name="Hijishita S."/>
            <person name="Honda M."/>
            <person name="Hosokawa S."/>
            <person name="Ichikawa Y."/>
            <person name="Idonuma A."/>
            <person name="Iijima M."/>
            <person name="Ikeda M."/>
            <person name="Ikeno M."/>
            <person name="Ito K."/>
            <person name="Ito S."/>
            <person name="Ito T."/>
            <person name="Ito Y."/>
            <person name="Ito Y."/>
            <person name="Iwabuchi A."/>
            <person name="Kamiya K."/>
            <person name="Karasawa W."/>
            <person name="Kurita K."/>
            <person name="Katagiri S."/>
            <person name="Kikuta A."/>
            <person name="Kobayashi H."/>
            <person name="Kobayashi N."/>
            <person name="Machita K."/>
            <person name="Maehara T."/>
            <person name="Masukawa M."/>
            <person name="Mizubayashi T."/>
            <person name="Mukai Y."/>
            <person name="Nagasaki H."/>
            <person name="Nagata Y."/>
            <person name="Naito S."/>
            <person name="Nakashima M."/>
            <person name="Nakama Y."/>
            <person name="Nakamichi Y."/>
            <person name="Nakamura M."/>
            <person name="Meguro A."/>
            <person name="Negishi M."/>
            <person name="Ohta I."/>
            <person name="Ohta T."/>
            <person name="Okamoto M."/>
            <person name="Ono N."/>
            <person name="Saji S."/>
            <person name="Sakaguchi M."/>
            <person name="Sakai K."/>
            <person name="Shibata M."/>
            <person name="Shimokawa T."/>
            <person name="Song J."/>
            <person name="Takazaki Y."/>
            <person name="Terasawa K."/>
            <person name="Tsugane M."/>
            <person name="Tsuji K."/>
            <person name="Ueda S."/>
            <person name="Waki K."/>
            <person name="Yamagata H."/>
            <person name="Yamamoto M."/>
            <person name="Yamamoto S."/>
            <person name="Yamane H."/>
            <person name="Yoshiki S."/>
            <person name="Yoshihara R."/>
            <person name="Yukawa K."/>
            <person name="Zhong H."/>
            <person name="Yano M."/>
            <person name="Yuan Q."/>
            <person name="Ouyang S."/>
            <person name="Liu J."/>
            <person name="Jones K.M."/>
            <person name="Gansberger K."/>
            <person name="Moffat K."/>
            <person name="Hill J."/>
            <person name="Bera J."/>
            <person name="Fadrosh D."/>
            <person name="Jin S."/>
            <person name="Johri S."/>
            <person name="Kim M."/>
            <person name="Overton L."/>
            <person name="Reardon M."/>
            <person name="Tsitrin T."/>
            <person name="Vuong H."/>
            <person name="Weaver B."/>
            <person name="Ciecko A."/>
            <person name="Tallon L."/>
            <person name="Jackson J."/>
            <person name="Pai G."/>
            <person name="Aken S.V."/>
            <person name="Utterback T."/>
            <person name="Reidmuller S."/>
            <person name="Feldblyum T."/>
            <person name="Hsiao J."/>
            <person name="Zismann V."/>
            <person name="Iobst S."/>
            <person name="de Vazeille A.R."/>
            <person name="Buell C.R."/>
            <person name="Ying K."/>
            <person name="Li Y."/>
            <person name="Lu T."/>
            <person name="Huang Y."/>
            <person name="Zhao Q."/>
            <person name="Feng Q."/>
            <person name="Zhang L."/>
            <person name="Zhu J."/>
            <person name="Weng Q."/>
            <person name="Mu J."/>
            <person name="Lu Y."/>
            <person name="Fan D."/>
            <person name="Liu Y."/>
            <person name="Guan J."/>
            <person name="Zhang Y."/>
            <person name="Yu S."/>
            <person name="Liu X."/>
            <person name="Zhang Y."/>
            <person name="Hong G."/>
            <person name="Han B."/>
            <person name="Choisne N."/>
            <person name="Demange N."/>
            <person name="Orjeda G."/>
            <person name="Samain S."/>
            <person name="Cattolico L."/>
            <person name="Pelletier E."/>
            <person name="Couloux A."/>
            <person name="Segurens B."/>
            <person name="Wincker P."/>
            <person name="D'Hont A."/>
            <person name="Scarpelli C."/>
            <person name="Weissenbach J."/>
            <person name="Salanoubat M."/>
            <person name="Quetier F."/>
            <person name="Yu Y."/>
            <person name="Kim H.R."/>
            <person name="Rambo T."/>
            <person name="Currie J."/>
            <person name="Collura K."/>
            <person name="Luo M."/>
            <person name="Yang T."/>
            <person name="Ammiraju J.S.S."/>
            <person name="Engler F."/>
            <person name="Soderlund C."/>
            <person name="Wing R.A."/>
            <person name="Palmer L.E."/>
            <person name="de la Bastide M."/>
            <person name="Spiegel L."/>
            <person name="Nascimento L."/>
            <person name="Zutavern T."/>
            <person name="O'Shaughnessy A."/>
            <person name="Dike S."/>
            <person name="Dedhia N."/>
            <person name="Preston R."/>
            <person name="Balija V."/>
            <person name="McCombie W.R."/>
            <person name="Chow T."/>
            <person name="Chen H."/>
            <person name="Chung M."/>
            <person name="Chen C."/>
            <person name="Shaw J."/>
            <person name="Wu H."/>
            <person name="Hsiao K."/>
            <person name="Chao Y."/>
            <person name="Chu M."/>
            <person name="Cheng C."/>
            <person name="Hour A."/>
            <person name="Lee P."/>
            <person name="Lin S."/>
            <person name="Lin Y."/>
            <person name="Liou J."/>
            <person name="Liu S."/>
            <person name="Hsing Y."/>
            <person name="Raghuvanshi S."/>
            <person name="Mohanty A."/>
            <person name="Bharti A.K."/>
            <person name="Gaur A."/>
            <person name="Gupta V."/>
            <person name="Kumar D."/>
            <person name="Ravi V."/>
            <person name="Vij S."/>
            <person name="Kapur A."/>
            <person name="Khurana P."/>
            <person name="Khurana P."/>
            <person name="Khurana J.P."/>
            <person name="Tyagi A.K."/>
            <person name="Gaikwad K."/>
            <person name="Singh A."/>
            <person name="Dalal V."/>
            <person name="Srivastava S."/>
            <person name="Dixit A."/>
            <person name="Pal A.K."/>
            <person name="Ghazi I.A."/>
            <person name="Yadav M."/>
            <person name="Pandit A."/>
            <person name="Bhargava A."/>
            <person name="Sureshbabu K."/>
            <person name="Batra K."/>
            <person name="Sharma T.R."/>
            <person name="Mohapatra T."/>
            <person name="Singh N.K."/>
            <person name="Messing J."/>
            <person name="Nelson A.B."/>
            <person name="Fuks G."/>
            <person name="Kavchok S."/>
            <person name="Keizer G."/>
            <person name="Linton E."/>
            <person name="Llaca V."/>
            <person name="Song R."/>
            <person name="Tanyolac B."/>
            <person name="Young S."/>
            <person name="Ho-Il K."/>
            <person name="Hahn J.H."/>
            <person name="Sangsakoo G."/>
            <person name="Vanavichit A."/>
            <person name="de Mattos Luiz.A.T."/>
            <person name="Zimmer P.D."/>
            <person name="Malone G."/>
            <person name="Dellagostin O."/>
            <person name="de Oliveira A.C."/>
            <person name="Bevan M."/>
            <person name="Bancroft I."/>
            <person name="Minx P."/>
            <person name="Cordum H."/>
            <person name="Wilson R."/>
            <person name="Cheng Z."/>
            <person name="Jin W."/>
            <person name="Jiang J."/>
            <person name="Leong S.A."/>
            <person name="Iwama H."/>
            <person name="Gojobori T."/>
            <person name="Itoh T."/>
            <person name="Niimura Y."/>
            <person name="Fujii Y."/>
            <person name="Habara T."/>
            <person name="Sakai H."/>
            <person name="Sato Y."/>
            <person name="Wilson G."/>
            <person name="Kumar K."/>
            <person name="McCouch S."/>
            <person name="Juretic N."/>
            <person name="Hoen D."/>
            <person name="Wright S."/>
            <person name="Bruskiewich R."/>
            <person name="Bureau T."/>
            <person name="Miyao A."/>
            <person name="Hirochika H."/>
            <person name="Nishikawa T."/>
            <person name="Kadowaki K."/>
            <person name="Sugiura M."/>
            <person name="Burr B."/>
            <person name="Sasaki T."/>
        </authorList>
    </citation>
    <scope>NUCLEOTIDE SEQUENCE [LARGE SCALE GENOMIC DNA]</scope>
    <source>
        <strain evidence="3">cv. Nipponbare</strain>
    </source>
</reference>
<organism evidence="2 3">
    <name type="scientific">Oryza sativa subsp. japonica</name>
    <name type="common">Rice</name>
    <dbReference type="NCBI Taxonomy" id="39947"/>
    <lineage>
        <taxon>Eukaryota</taxon>
        <taxon>Viridiplantae</taxon>
        <taxon>Streptophyta</taxon>
        <taxon>Embryophyta</taxon>
        <taxon>Tracheophyta</taxon>
        <taxon>Spermatophyta</taxon>
        <taxon>Magnoliopsida</taxon>
        <taxon>Liliopsida</taxon>
        <taxon>Poales</taxon>
        <taxon>Poaceae</taxon>
        <taxon>BOP clade</taxon>
        <taxon>Oryzoideae</taxon>
        <taxon>Oryzeae</taxon>
        <taxon>Oryzinae</taxon>
        <taxon>Oryza</taxon>
        <taxon>Oryza sativa</taxon>
    </lineage>
</organism>
<gene>
    <name evidence="2" type="primary">P0503B05.15</name>
</gene>
<accession>Q6ESW5</accession>
<sequence>MEGKMEGGADRIGVTGSSRRGCHVGWRKGRGGRPGSNNSRRPRGAGERRRTGVRRGYRKREGVDAVPSTGSNDGEAVQQRLVTAAMRRRDGWHGAGAAGEAASAAARRGGSRRFGGWWRRRESRRGGRPTAERNCARRQQKRRVGEGKQSSLGRKERAGGRDVLGGFDAEAGRMALSARGETVAAMGAARRQDGAAGEEEGGREDGAIGTTECLGFSRLSAEGAATAASSRAATMARQRWRVKREGFERGLGFIVEAMSVWEAWVSWLVLGWRSWATREQRTTRMRWAAKAVDRTAKIESRVRKELRGMVKVEKKGKRELCSLPIWASKREERGHVREALCLSVLEARGVVRQR</sequence>
<reference evidence="3" key="2">
    <citation type="journal article" date="2008" name="Nucleic Acids Res.">
        <title>The rice annotation project database (RAP-DB): 2008 update.</title>
        <authorList>
            <consortium name="The rice annotation project (RAP)"/>
        </authorList>
    </citation>
    <scope>GENOME REANNOTATION</scope>
    <source>
        <strain evidence="3">cv. Nipponbare</strain>
    </source>
</reference>
<dbReference type="Proteomes" id="UP000000763">
    <property type="component" value="Chromosome 2"/>
</dbReference>
<proteinExistence type="predicted"/>
<dbReference type="AlphaFoldDB" id="Q6ESW5"/>
<feature type="region of interest" description="Disordered" evidence="1">
    <location>
        <begin position="92"/>
        <end position="111"/>
    </location>
</feature>
<feature type="compositionally biased region" description="Basic residues" evidence="1">
    <location>
        <begin position="20"/>
        <end position="31"/>
    </location>
</feature>
<name>Q6ESW5_ORYSJ</name>
<dbReference type="EMBL" id="AP005004">
    <property type="protein sequence ID" value="BAD28255.1"/>
    <property type="molecule type" value="Genomic_DNA"/>
</dbReference>
<evidence type="ECO:0000313" key="3">
    <source>
        <dbReference type="Proteomes" id="UP000000763"/>
    </source>
</evidence>
<feature type="region of interest" description="Disordered" evidence="1">
    <location>
        <begin position="116"/>
        <end position="164"/>
    </location>
</feature>
<evidence type="ECO:0000256" key="1">
    <source>
        <dbReference type="SAM" id="MobiDB-lite"/>
    </source>
</evidence>
<evidence type="ECO:0000313" key="2">
    <source>
        <dbReference type="EMBL" id="BAD28255.1"/>
    </source>
</evidence>
<feature type="compositionally biased region" description="Low complexity" evidence="1">
    <location>
        <begin position="98"/>
        <end position="108"/>
    </location>
</feature>
<protein>
    <submittedName>
        <fullName evidence="2">Uncharacterized protein</fullName>
    </submittedName>
</protein>
<feature type="region of interest" description="Disordered" evidence="1">
    <location>
        <begin position="1"/>
        <end position="78"/>
    </location>
</feature>